<keyword evidence="1" id="KW-0732">Signal</keyword>
<feature type="chain" id="PRO_5045600447" evidence="1">
    <location>
        <begin position="21"/>
        <end position="2050"/>
    </location>
</feature>
<evidence type="ECO:0000313" key="3">
    <source>
        <dbReference type="Proteomes" id="UP001194696"/>
    </source>
</evidence>
<evidence type="ECO:0000256" key="1">
    <source>
        <dbReference type="SAM" id="SignalP"/>
    </source>
</evidence>
<feature type="signal peptide" evidence="1">
    <location>
        <begin position="1"/>
        <end position="20"/>
    </location>
</feature>
<gene>
    <name evidence="2" type="ORF">BGZ96_000638</name>
</gene>
<evidence type="ECO:0000313" key="2">
    <source>
        <dbReference type="EMBL" id="KAG0282283.1"/>
    </source>
</evidence>
<dbReference type="Proteomes" id="UP001194696">
    <property type="component" value="Unassembled WGS sequence"/>
</dbReference>
<accession>A0ABQ7JNT3</accession>
<sequence length="2050" mass="211715">MTTIVGAAMVALIFLPTATADTITESPGAIILGGLSSLVPKPAASATTTSYLTPGMANITNIGVFINSSTLITFTANGTVKNPFSEVPLPLGRAGFSIAVDSQNIANITTYNLTLPGGTGPVFLNATIALPEVSPSPAIQVSLNNLVTNFLGITTPSGPPPVLVISDFTLSGTNMGLAPITIPVQYTSSAPTPAPDAVPPPPVIGLWGILNPGSAFEAPTLKKLVIKAASGAQLTFGAEFEWNNPLNIALDIPVLNADLGFNGTHVATIGMRAVQMAPGRMTADTTINLTFNNDAGASEQLSTFVRDFLAGQLSQTVNIGNLSFGISSDLSATGTILNTLFSEVTVDLPLLGYNTIILQQLILGLVEPFLPFPIDLSKLGDSGSSLLQYIQSLAISTAPGHTLLLQPKIQLPFPLLLDLSIPYLALDVGLNDDLLGQLFLINLIGSGQDKIAISVGIGLVFREPNPSVPAIVAQLLDGVLTGAPNGITASVGNLAIGVSPSDAIGTLSGLSASSSISSIITGSLSGSSSLQTKITVVQNEISIKVGSLFELAIHGASINVLPNNLVTAAVKFEIFLGLPVVANIGYFGIQVQLDGAQLAGLEMNSGLNYAGGRVQMDAGIALNVATGPIISSKVAAFVNTIIARQTVASSIGISGIVIGDSPSDIIDTLSGLSFDVSLAGLFSGDSPSGGFLNGTLAQLDFNVADFSLATIPNAGLRVGARATFSNLIPISVSVPYIGISGGLDKVDLATFSLNDLTLVPGTNSLQTGLDLNFNNAIAAQAKITAFLAQLLGDQFGSTPEQLALHSLYIGASPSDYFDLFSQVDISYPSRDLFTKANLDALSAKLGIDLSKATGSLLNNIKVGAISLGLEKAPVMDLSTSITLGNFALNAEFDIGYFGVNLALGSHALGRVVIPTINISTSNNQLIFALKAAIAVEDTPEVQTDIANIVDFLSSNTTRPVAVGSLVVSKPVLGVSASDNIQTFALIQYPFALSELLTKTRASIAQLFPGSGGLNTNNMTLSGLVVDLNSPPVAGIQGGLQIKGFSLPVDLSISYIGASLGLDASPLGDITIPSLAFTSADGQLSIDFKASLNLQQDEETSSQVAKFFGALIYPGKVVPPTNLIIYNLVFGGDPQHLFQILSQVKYNIAVAPYVQKLGSVFGGSANESLLDGLDVGALKVNLNNPQTIGIDTTVAIKNINIPAEIKMNYIGVNLGLNTVSLAQVAVPQFTLRPVNDALSISAHIDISMSTSEKLNSAINSLIGAVVNNQTIPATNLIFSSFFFGGSQTNVFTILQGLTIPIGVSSYVAKLGALFNGAGSVLDGLGLSGLAIDLNQAPNIGIDANIDLQNLILPAELTVGYVGLSMFSNNVPLAKFGIPKIQLTTSGTSLTITTHVDVALDESENSQVLVASLVNTLVAGQAPQGTVVFSGLTFGPSQGNVYTFLQGIQIPIPVVKIVSVVTPATGGGGGGSGAGTSFLNKLILQSADLNMKNPPSISTGIAIAILGYQLDAKLLLNYVSLRAFLDTTPLATVSVPSIALSSGNNQVTLKANALFNLASGSDIQAKIAAIATEAISSGGGTQNVNLILSNIAFGNSAEKVFHILDKVKVSVPIGPYIQQLAAWVGGVFSRSGGSSTLSISQLDVAAPDANELSVAVGATVGGIGSKISVQMPYVGLQVSVNGNGFVSPFINNLQLVDGKVFFTLVLPFLPAAKNIFSSLSTPISQLLFTSAVGTVPGSLVINSAKFGASASQSFDLASKVGLTISVNSVFQYLQSFTDRPGSLQLSDVNALLTANGVKASIAISGASLNGLPLKLNFPIGLAGRYKNDTFATADITSMNLAGSPWTLGTTILATEPAAQPAVSAMITNSLQGKSIFQDTTLREIRLGPCTVFTALTIYLPAIISDSSMSATDVTTHLSPLSADFSVLYPNKGPLSVDMGPIHILIKQGPSTEVMEIFNTNPTSSSPILINNVHQNGGENRIPMLAVMKFGFLEFFSVLAALMNPGDKFQFEFSVKTPGGGGEEIAWLRDGLNGVSDVVWGSFLPGIAKNLVF</sequence>
<reference evidence="2 3" key="1">
    <citation type="journal article" date="2020" name="Fungal Divers.">
        <title>Resolving the Mortierellaceae phylogeny through synthesis of multi-gene phylogenetics and phylogenomics.</title>
        <authorList>
            <person name="Vandepol N."/>
            <person name="Liber J."/>
            <person name="Desiro A."/>
            <person name="Na H."/>
            <person name="Kennedy M."/>
            <person name="Barry K."/>
            <person name="Grigoriev I.V."/>
            <person name="Miller A.N."/>
            <person name="O'Donnell K."/>
            <person name="Stajich J.E."/>
            <person name="Bonito G."/>
        </authorList>
    </citation>
    <scope>NUCLEOTIDE SEQUENCE [LARGE SCALE GENOMIC DNA]</scope>
    <source>
        <strain evidence="2 3">AD045</strain>
    </source>
</reference>
<name>A0ABQ7JNT3_9FUNG</name>
<dbReference type="EMBL" id="JAAAIM010001093">
    <property type="protein sequence ID" value="KAG0282283.1"/>
    <property type="molecule type" value="Genomic_DNA"/>
</dbReference>
<protein>
    <submittedName>
        <fullName evidence="2">Uncharacterized protein</fullName>
    </submittedName>
</protein>
<keyword evidence="3" id="KW-1185">Reference proteome</keyword>
<proteinExistence type="predicted"/>
<comment type="caution">
    <text evidence="2">The sequence shown here is derived from an EMBL/GenBank/DDBJ whole genome shotgun (WGS) entry which is preliminary data.</text>
</comment>
<organism evidence="2 3">
    <name type="scientific">Linnemannia gamsii</name>
    <dbReference type="NCBI Taxonomy" id="64522"/>
    <lineage>
        <taxon>Eukaryota</taxon>
        <taxon>Fungi</taxon>
        <taxon>Fungi incertae sedis</taxon>
        <taxon>Mucoromycota</taxon>
        <taxon>Mortierellomycotina</taxon>
        <taxon>Mortierellomycetes</taxon>
        <taxon>Mortierellales</taxon>
        <taxon>Mortierellaceae</taxon>
        <taxon>Linnemannia</taxon>
    </lineage>
</organism>